<dbReference type="EMBL" id="LAZR01068362">
    <property type="protein sequence ID" value="KKK49778.1"/>
    <property type="molecule type" value="Genomic_DNA"/>
</dbReference>
<evidence type="ECO:0000313" key="1">
    <source>
        <dbReference type="EMBL" id="KKK49778.1"/>
    </source>
</evidence>
<feature type="non-terminal residue" evidence="1">
    <location>
        <position position="137"/>
    </location>
</feature>
<proteinExistence type="predicted"/>
<accession>A0A0F8VZI3</accession>
<protein>
    <submittedName>
        <fullName evidence="1">Uncharacterized protein</fullName>
    </submittedName>
</protein>
<organism evidence="1">
    <name type="scientific">marine sediment metagenome</name>
    <dbReference type="NCBI Taxonomy" id="412755"/>
    <lineage>
        <taxon>unclassified sequences</taxon>
        <taxon>metagenomes</taxon>
        <taxon>ecological metagenomes</taxon>
    </lineage>
</organism>
<gene>
    <name evidence="1" type="ORF">LCGC14_3131600</name>
</gene>
<comment type="caution">
    <text evidence="1">The sequence shown here is derived from an EMBL/GenBank/DDBJ whole genome shotgun (WGS) entry which is preliminary data.</text>
</comment>
<reference evidence="1" key="1">
    <citation type="journal article" date="2015" name="Nature">
        <title>Complex archaea that bridge the gap between prokaryotes and eukaryotes.</title>
        <authorList>
            <person name="Spang A."/>
            <person name="Saw J.H."/>
            <person name="Jorgensen S.L."/>
            <person name="Zaremba-Niedzwiedzka K."/>
            <person name="Martijn J."/>
            <person name="Lind A.E."/>
            <person name="van Eijk R."/>
            <person name="Schleper C."/>
            <person name="Guy L."/>
            <person name="Ettema T.J."/>
        </authorList>
    </citation>
    <scope>NUCLEOTIDE SEQUENCE</scope>
</reference>
<sequence>MKYEFAELHSVTTFDGIVYNFNDASMRFVVSTPGNMGMPGFEFQTQRTYKADGLVETGYRAEPRAFNLDIYFKNDCDRTAYWSIRAGLLDVLRPNRGGPATYTIQREDGSMRSIMVRSLSPAFQPTSSDQWQEWTIA</sequence>
<name>A0A0F8VZI3_9ZZZZ</name>
<dbReference type="AlphaFoldDB" id="A0A0F8VZI3"/>